<keyword evidence="2" id="KW-1185">Reference proteome</keyword>
<accession>A0AAD7S657</accession>
<dbReference type="Proteomes" id="UP001221898">
    <property type="component" value="Unassembled WGS sequence"/>
</dbReference>
<evidence type="ECO:0000313" key="1">
    <source>
        <dbReference type="EMBL" id="KAJ8396664.1"/>
    </source>
</evidence>
<dbReference type="AlphaFoldDB" id="A0AAD7S657"/>
<protein>
    <submittedName>
        <fullName evidence="1">Uncharacterized protein</fullName>
    </submittedName>
</protein>
<dbReference type="EMBL" id="JAINUG010000104">
    <property type="protein sequence ID" value="KAJ8396664.1"/>
    <property type="molecule type" value="Genomic_DNA"/>
</dbReference>
<proteinExistence type="predicted"/>
<reference evidence="1" key="1">
    <citation type="journal article" date="2023" name="Science">
        <title>Genome structures resolve the early diversification of teleost fishes.</title>
        <authorList>
            <person name="Parey E."/>
            <person name="Louis A."/>
            <person name="Montfort J."/>
            <person name="Bouchez O."/>
            <person name="Roques C."/>
            <person name="Iampietro C."/>
            <person name="Lluch J."/>
            <person name="Castinel A."/>
            <person name="Donnadieu C."/>
            <person name="Desvignes T."/>
            <person name="Floi Bucao C."/>
            <person name="Jouanno E."/>
            <person name="Wen M."/>
            <person name="Mejri S."/>
            <person name="Dirks R."/>
            <person name="Jansen H."/>
            <person name="Henkel C."/>
            <person name="Chen W.J."/>
            <person name="Zahm M."/>
            <person name="Cabau C."/>
            <person name="Klopp C."/>
            <person name="Thompson A.W."/>
            <person name="Robinson-Rechavi M."/>
            <person name="Braasch I."/>
            <person name="Lecointre G."/>
            <person name="Bobe J."/>
            <person name="Postlethwait J.H."/>
            <person name="Berthelot C."/>
            <person name="Roest Crollius H."/>
            <person name="Guiguen Y."/>
        </authorList>
    </citation>
    <scope>NUCLEOTIDE SEQUENCE</scope>
    <source>
        <strain evidence="1">NC1722</strain>
    </source>
</reference>
<comment type="caution">
    <text evidence="1">The sequence shown here is derived from an EMBL/GenBank/DDBJ whole genome shotgun (WGS) entry which is preliminary data.</text>
</comment>
<organism evidence="1 2">
    <name type="scientific">Aldrovandia affinis</name>
    <dbReference type="NCBI Taxonomy" id="143900"/>
    <lineage>
        <taxon>Eukaryota</taxon>
        <taxon>Metazoa</taxon>
        <taxon>Chordata</taxon>
        <taxon>Craniata</taxon>
        <taxon>Vertebrata</taxon>
        <taxon>Euteleostomi</taxon>
        <taxon>Actinopterygii</taxon>
        <taxon>Neopterygii</taxon>
        <taxon>Teleostei</taxon>
        <taxon>Notacanthiformes</taxon>
        <taxon>Halosauridae</taxon>
        <taxon>Aldrovandia</taxon>
    </lineage>
</organism>
<gene>
    <name evidence="1" type="ORF">AAFF_G00015020</name>
</gene>
<evidence type="ECO:0000313" key="2">
    <source>
        <dbReference type="Proteomes" id="UP001221898"/>
    </source>
</evidence>
<name>A0AAD7S657_9TELE</name>
<sequence>MPNRTNGVSSVQCRLPGEVIVHCDWPAPVPNSVSLTADIDQSYTAQMVLTKLVLCQAPLSRDWTAAVPRWAWPQMNSRCHLAIGWRSERIIKLQCSSSAPFPFPRLSWPIRRLDDFLPTPTS</sequence>